<evidence type="ECO:0000313" key="4">
    <source>
        <dbReference type="Proteomes" id="UP000249458"/>
    </source>
</evidence>
<dbReference type="InterPro" id="IPR031758">
    <property type="entry name" value="SoDot-IcmSS"/>
</dbReference>
<reference evidence="3 4" key="1">
    <citation type="submission" date="2017-02" db="EMBL/GenBank/DDBJ databases">
        <title>Legionella quilivanii strain from human: case report and whole genome sequencing analysis.</title>
        <authorList>
            <person name="Lalancette C."/>
            <person name="Leduc J.-M."/>
            <person name="Levesque S."/>
            <person name="Fournier E."/>
            <person name="Saoud J."/>
            <person name="Faucher S.P."/>
            <person name="Bernard K."/>
            <person name="Martineau C."/>
            <person name="Longtin J."/>
        </authorList>
    </citation>
    <scope>NUCLEOTIDE SEQUENCE [LARGE SCALE GENOMIC DNA]</scope>
    <source>
        <strain evidence="3 4">ID143958</strain>
    </source>
</reference>
<organism evidence="3 4">
    <name type="scientific">Legionella quinlivanii</name>
    <dbReference type="NCBI Taxonomy" id="45073"/>
    <lineage>
        <taxon>Bacteria</taxon>
        <taxon>Pseudomonadati</taxon>
        <taxon>Pseudomonadota</taxon>
        <taxon>Gammaproteobacteria</taxon>
        <taxon>Legionellales</taxon>
        <taxon>Legionellaceae</taxon>
        <taxon>Legionella</taxon>
    </lineage>
</organism>
<feature type="coiled-coil region" evidence="1">
    <location>
        <begin position="196"/>
        <end position="223"/>
    </location>
</feature>
<dbReference type="Pfam" id="PF16848">
    <property type="entry name" value="SoDot-IcmSS"/>
    <property type="match status" value="1"/>
</dbReference>
<evidence type="ECO:0008006" key="5">
    <source>
        <dbReference type="Google" id="ProtNLM"/>
    </source>
</evidence>
<proteinExistence type="predicted"/>
<evidence type="ECO:0000256" key="1">
    <source>
        <dbReference type="SAM" id="Coils"/>
    </source>
</evidence>
<dbReference type="RefSeq" id="WP_172458295.1">
    <property type="nucleotide sequence ID" value="NZ_MVJN01000009.1"/>
</dbReference>
<gene>
    <name evidence="3" type="ORF">B1207_11980</name>
</gene>
<dbReference type="InterPro" id="IPR044887">
    <property type="entry name" value="SoDot-IcmSS_sf"/>
</dbReference>
<dbReference type="Proteomes" id="UP000249458">
    <property type="component" value="Unassembled WGS sequence"/>
</dbReference>
<keyword evidence="1" id="KW-0175">Coiled coil</keyword>
<dbReference type="Gene3D" id="1.20.1440.330">
    <property type="match status" value="1"/>
</dbReference>
<evidence type="ECO:0000313" key="3">
    <source>
        <dbReference type="EMBL" id="RAP35418.1"/>
    </source>
</evidence>
<feature type="region of interest" description="Disordered" evidence="2">
    <location>
        <begin position="246"/>
        <end position="270"/>
    </location>
</feature>
<name>A0A364LGR1_9GAMM</name>
<dbReference type="EMBL" id="MVJN01000009">
    <property type="protein sequence ID" value="RAP35418.1"/>
    <property type="molecule type" value="Genomic_DNA"/>
</dbReference>
<comment type="caution">
    <text evidence="3">The sequence shown here is derived from an EMBL/GenBank/DDBJ whole genome shotgun (WGS) entry which is preliminary data.</text>
</comment>
<dbReference type="AlphaFoldDB" id="A0A364LGR1"/>
<accession>A0A364LGR1</accession>
<protein>
    <recommendedName>
        <fullName evidence="5">Dot/Icm T4SS effector</fullName>
    </recommendedName>
</protein>
<evidence type="ECO:0000256" key="2">
    <source>
        <dbReference type="SAM" id="MobiDB-lite"/>
    </source>
</evidence>
<sequence length="270" mass="30219">MAYTIPSWTKLLEAWNEQRYQIKTDKTVNDIQSLERYGYVKFIDTYIEHLNSISVNYEDNQKADILAGVMLTVRHVIGQEYHHLNPKGGLLNKGSSVFRALDAILKPEDPANPIDIQTSFRVYDIALESFANEVYEKPLELQGKKPEHKFVIRDDREGKKEDKEGKPAVIFDHIQFCSTLILLQSDAKIKNDAYQNDSIKKAHEAAEKAKKEEERRAREEALKAKGGNSGFLSSITGGVSHMLFGGGKASASSSKSAVAEEEFVPESGPS</sequence>